<evidence type="ECO:0000313" key="1">
    <source>
        <dbReference type="EMBL" id="GFS47326.1"/>
    </source>
</evidence>
<sequence>MIFLFKTASLIILPSDDDSEASNNSDTVGEDYIENVAKGGNISSDEEIDEMQCPYTSKRKEKWGKLYKNIDLP</sequence>
<reference evidence="1" key="1">
    <citation type="submission" date="2020-08" db="EMBL/GenBank/DDBJ databases">
        <title>Multicomponent nature underlies the extraordinary mechanical properties of spider dragline silk.</title>
        <authorList>
            <person name="Kono N."/>
            <person name="Nakamura H."/>
            <person name="Mori M."/>
            <person name="Yoshida Y."/>
            <person name="Ohtoshi R."/>
            <person name="Malay A.D."/>
            <person name="Moran D.A.P."/>
            <person name="Tomita M."/>
            <person name="Numata K."/>
            <person name="Arakawa K."/>
        </authorList>
    </citation>
    <scope>NUCLEOTIDE SEQUENCE</scope>
</reference>
<keyword evidence="2" id="KW-1185">Reference proteome</keyword>
<name>A0A8X6IIF9_9ARAC</name>
<dbReference type="AlphaFoldDB" id="A0A8X6IIF9"/>
<accession>A0A8X6IIF9</accession>
<dbReference type="EMBL" id="BMAV01026099">
    <property type="protein sequence ID" value="GFS47326.1"/>
    <property type="molecule type" value="Genomic_DNA"/>
</dbReference>
<dbReference type="Proteomes" id="UP000886998">
    <property type="component" value="Unassembled WGS sequence"/>
</dbReference>
<proteinExistence type="predicted"/>
<protein>
    <submittedName>
        <fullName evidence="1">Uncharacterized protein</fullName>
    </submittedName>
</protein>
<organism evidence="1 2">
    <name type="scientific">Trichonephila inaurata madagascariensis</name>
    <dbReference type="NCBI Taxonomy" id="2747483"/>
    <lineage>
        <taxon>Eukaryota</taxon>
        <taxon>Metazoa</taxon>
        <taxon>Ecdysozoa</taxon>
        <taxon>Arthropoda</taxon>
        <taxon>Chelicerata</taxon>
        <taxon>Arachnida</taxon>
        <taxon>Araneae</taxon>
        <taxon>Araneomorphae</taxon>
        <taxon>Entelegynae</taxon>
        <taxon>Araneoidea</taxon>
        <taxon>Nephilidae</taxon>
        <taxon>Trichonephila</taxon>
        <taxon>Trichonephila inaurata</taxon>
    </lineage>
</organism>
<comment type="caution">
    <text evidence="1">The sequence shown here is derived from an EMBL/GenBank/DDBJ whole genome shotgun (WGS) entry which is preliminary data.</text>
</comment>
<gene>
    <name evidence="1" type="ORF">TNIN_467301</name>
</gene>
<evidence type="ECO:0000313" key="2">
    <source>
        <dbReference type="Proteomes" id="UP000886998"/>
    </source>
</evidence>